<sequence>MRTFVNLLPIFTGMLLLTSLVLTLFPERLYAGFFGSSNTLDALIGASVGSMAAGHPLASYLLGGELLDNGVSLVAVTALIVSWVTVGLVQLPVEALLLGARFAFCRNVISFFSAIAVALLSVWSLRYIG</sequence>
<keyword evidence="1" id="KW-0472">Membrane</keyword>
<evidence type="ECO:0000256" key="1">
    <source>
        <dbReference type="SAM" id="Phobius"/>
    </source>
</evidence>
<dbReference type="AlphaFoldDB" id="A0A1Z4VQ93"/>
<feature type="transmembrane region" description="Helical" evidence="1">
    <location>
        <begin position="70"/>
        <end position="91"/>
    </location>
</feature>
<dbReference type="Proteomes" id="UP000218765">
    <property type="component" value="Chromosome"/>
</dbReference>
<keyword evidence="1" id="KW-1133">Transmembrane helix</keyword>
<gene>
    <name evidence="2" type="ORF">FOKN1_1256</name>
</gene>
<feature type="transmembrane region" description="Helical" evidence="1">
    <location>
        <begin position="6"/>
        <end position="26"/>
    </location>
</feature>
<organism evidence="2 3">
    <name type="scientific">Thiohalobacter thiocyanaticus</name>
    <dbReference type="NCBI Taxonomy" id="585455"/>
    <lineage>
        <taxon>Bacteria</taxon>
        <taxon>Pseudomonadati</taxon>
        <taxon>Pseudomonadota</taxon>
        <taxon>Gammaproteobacteria</taxon>
        <taxon>Thiohalobacterales</taxon>
        <taxon>Thiohalobacteraceae</taxon>
        <taxon>Thiohalobacter</taxon>
    </lineage>
</organism>
<keyword evidence="3" id="KW-1185">Reference proteome</keyword>
<evidence type="ECO:0000313" key="2">
    <source>
        <dbReference type="EMBL" id="BAZ93655.1"/>
    </source>
</evidence>
<feature type="transmembrane region" description="Helical" evidence="1">
    <location>
        <begin position="38"/>
        <end position="58"/>
    </location>
</feature>
<dbReference type="EMBL" id="AP018052">
    <property type="protein sequence ID" value="BAZ93655.1"/>
    <property type="molecule type" value="Genomic_DNA"/>
</dbReference>
<dbReference type="KEGG" id="ttc:FOKN1_1256"/>
<keyword evidence="1" id="KW-0812">Transmembrane</keyword>
<evidence type="ECO:0008006" key="4">
    <source>
        <dbReference type="Google" id="ProtNLM"/>
    </source>
</evidence>
<reference evidence="2 3" key="1">
    <citation type="submission" date="2017-05" db="EMBL/GenBank/DDBJ databases">
        <title>Thiocyanate degradation by Thiohalobacter thiocyanaticus FOKN1.</title>
        <authorList>
            <person name="Oshiki M."/>
            <person name="Fukushima T."/>
            <person name="Kawano S."/>
            <person name="Nakagawa J."/>
        </authorList>
    </citation>
    <scope>NUCLEOTIDE SEQUENCE [LARGE SCALE GENOMIC DNA]</scope>
    <source>
        <strain evidence="2 3">FOKN1</strain>
    </source>
</reference>
<protein>
    <recommendedName>
        <fullName evidence="4">Permease</fullName>
    </recommendedName>
</protein>
<feature type="transmembrane region" description="Helical" evidence="1">
    <location>
        <begin position="103"/>
        <end position="125"/>
    </location>
</feature>
<proteinExistence type="predicted"/>
<name>A0A1Z4VQ93_9GAMM</name>
<accession>A0A1Z4VQ93</accession>
<evidence type="ECO:0000313" key="3">
    <source>
        <dbReference type="Proteomes" id="UP000218765"/>
    </source>
</evidence>